<evidence type="ECO:0000256" key="1">
    <source>
        <dbReference type="SAM" id="SignalP"/>
    </source>
</evidence>
<evidence type="ECO:0000313" key="2">
    <source>
        <dbReference type="EMBL" id="MFD0988514.1"/>
    </source>
</evidence>
<name>A0ABW3JEK4_9FLAO</name>
<keyword evidence="1" id="KW-0732">Signal</keyword>
<reference evidence="3" key="1">
    <citation type="journal article" date="2019" name="Int. J. Syst. Evol. Microbiol.">
        <title>The Global Catalogue of Microorganisms (GCM) 10K type strain sequencing project: providing services to taxonomists for standard genome sequencing and annotation.</title>
        <authorList>
            <consortium name="The Broad Institute Genomics Platform"/>
            <consortium name="The Broad Institute Genome Sequencing Center for Infectious Disease"/>
            <person name="Wu L."/>
            <person name="Ma J."/>
        </authorList>
    </citation>
    <scope>NUCLEOTIDE SEQUENCE [LARGE SCALE GENOMIC DNA]</scope>
    <source>
        <strain evidence="3">CCUG 62414</strain>
    </source>
</reference>
<feature type="signal peptide" evidence="1">
    <location>
        <begin position="1"/>
        <end position="20"/>
    </location>
</feature>
<keyword evidence="3" id="KW-1185">Reference proteome</keyword>
<accession>A0ABW3JEK4</accession>
<evidence type="ECO:0000313" key="3">
    <source>
        <dbReference type="Proteomes" id="UP001597061"/>
    </source>
</evidence>
<proteinExistence type="predicted"/>
<feature type="chain" id="PRO_5045575632" evidence="1">
    <location>
        <begin position="21"/>
        <end position="208"/>
    </location>
</feature>
<dbReference type="EMBL" id="JBHTJI010000001">
    <property type="protein sequence ID" value="MFD0988514.1"/>
    <property type="molecule type" value="Genomic_DNA"/>
</dbReference>
<sequence>MKKLTYLVASFIIFSNALFAQDIDSKEVLLDTIANEACECINKKSIDFETVQHSQLEMEFGLCILESYSKHKKEADKYFTVSLTDEQSLEALGAEVAIKMMGVCSDFMMKVVGTYTASEFEEGKDDIIIVGQVTNIQESLFNTIELKDTDNRMQKILWLEYFEGDHLLYDLNKLKKMKVKITCYEYEMFDPKIKEYRNFKIIKKISVL</sequence>
<gene>
    <name evidence="2" type="ORF">ACFQ1R_00270</name>
</gene>
<dbReference type="Proteomes" id="UP001597061">
    <property type="component" value="Unassembled WGS sequence"/>
</dbReference>
<protein>
    <submittedName>
        <fullName evidence="2">Uncharacterized protein</fullName>
    </submittedName>
</protein>
<comment type="caution">
    <text evidence="2">The sequence shown here is derived from an EMBL/GenBank/DDBJ whole genome shotgun (WGS) entry which is preliminary data.</text>
</comment>
<organism evidence="2 3">
    <name type="scientific">Mariniflexile jejuense</name>
    <dbReference type="NCBI Taxonomy" id="1173582"/>
    <lineage>
        <taxon>Bacteria</taxon>
        <taxon>Pseudomonadati</taxon>
        <taxon>Bacteroidota</taxon>
        <taxon>Flavobacteriia</taxon>
        <taxon>Flavobacteriales</taxon>
        <taxon>Flavobacteriaceae</taxon>
        <taxon>Mariniflexile</taxon>
    </lineage>
</organism>
<dbReference type="RefSeq" id="WP_379924069.1">
    <property type="nucleotide sequence ID" value="NZ_JBHTJI010000001.1"/>
</dbReference>